<dbReference type="Ensembl" id="ENSVKKT00000028551.1">
    <property type="protein sequence ID" value="ENSVKKP00000027878.1"/>
    <property type="gene ID" value="ENSVKKG00000018073.1"/>
</dbReference>
<dbReference type="Proteomes" id="UP000694545">
    <property type="component" value="Unplaced"/>
</dbReference>
<dbReference type="PANTHER" id="PTHR48424:SF2">
    <property type="entry name" value="DYNEIN LIGHT CHAIN"/>
    <property type="match status" value="1"/>
</dbReference>
<proteinExistence type="predicted"/>
<accession>A0A8D2LUH8</accession>
<organism evidence="1 2">
    <name type="scientific">Varanus komodoensis</name>
    <name type="common">Komodo dragon</name>
    <dbReference type="NCBI Taxonomy" id="61221"/>
    <lineage>
        <taxon>Eukaryota</taxon>
        <taxon>Metazoa</taxon>
        <taxon>Chordata</taxon>
        <taxon>Craniata</taxon>
        <taxon>Vertebrata</taxon>
        <taxon>Euteleostomi</taxon>
        <taxon>Lepidosauria</taxon>
        <taxon>Squamata</taxon>
        <taxon>Bifurcata</taxon>
        <taxon>Unidentata</taxon>
        <taxon>Episquamata</taxon>
        <taxon>Toxicofera</taxon>
        <taxon>Anguimorpha</taxon>
        <taxon>Paleoanguimorpha</taxon>
        <taxon>Varanoidea</taxon>
        <taxon>Varanidae</taxon>
        <taxon>Varanus</taxon>
    </lineage>
</organism>
<evidence type="ECO:0008006" key="3">
    <source>
        <dbReference type="Google" id="ProtNLM"/>
    </source>
</evidence>
<evidence type="ECO:0000313" key="1">
    <source>
        <dbReference type="Ensembl" id="ENSVKKP00000027878.1"/>
    </source>
</evidence>
<dbReference type="PANTHER" id="PTHR48424">
    <property type="entry name" value="DYNEIN LIGHT CHAIN-RELATED"/>
    <property type="match status" value="1"/>
</dbReference>
<reference evidence="1" key="2">
    <citation type="submission" date="2025-09" db="UniProtKB">
        <authorList>
            <consortium name="Ensembl"/>
        </authorList>
    </citation>
    <scope>IDENTIFICATION</scope>
</reference>
<dbReference type="OMA" id="YICCNVL"/>
<evidence type="ECO:0000313" key="2">
    <source>
        <dbReference type="Proteomes" id="UP000694545"/>
    </source>
</evidence>
<name>A0A8D2LUH8_VARKO</name>
<reference evidence="1" key="1">
    <citation type="submission" date="2025-08" db="UniProtKB">
        <authorList>
            <consortium name="Ensembl"/>
        </authorList>
    </citation>
    <scope>IDENTIFICATION</scope>
</reference>
<keyword evidence="2" id="KW-1185">Reference proteome</keyword>
<protein>
    <recommendedName>
        <fullName evidence="3">Dynein light chain</fullName>
    </recommendedName>
</protein>
<sequence>MVREENCNLAQVEIDEMFRLVRYVTAEIPAHDAVPSGVLSPYLLDVCGNILLYVVLLHGLRGAVHSILLHVLGHVRILDHSLPVRHVEPVAKGPLASKQVFRLKTTEAQ</sequence>
<dbReference type="AlphaFoldDB" id="A0A8D2LUH8"/>